<keyword evidence="2" id="KW-1185">Reference proteome</keyword>
<evidence type="ECO:0000313" key="2">
    <source>
        <dbReference type="Proteomes" id="UP000030700"/>
    </source>
</evidence>
<protein>
    <recommendedName>
        <fullName evidence="3">CopG family transcriptional regulator</fullName>
    </recommendedName>
</protein>
<dbReference type="HOGENOM" id="CLU_2647755_0_0_0"/>
<evidence type="ECO:0008006" key="3">
    <source>
        <dbReference type="Google" id="ProtNLM"/>
    </source>
</evidence>
<dbReference type="EMBL" id="DF820455">
    <property type="protein sequence ID" value="GAK48969.1"/>
    <property type="molecule type" value="Genomic_DNA"/>
</dbReference>
<dbReference type="Proteomes" id="UP000030700">
    <property type="component" value="Unassembled WGS sequence"/>
</dbReference>
<proteinExistence type="predicted"/>
<organism evidence="1">
    <name type="scientific">Candidatus Moduliflexus flocculans</name>
    <dbReference type="NCBI Taxonomy" id="1499966"/>
    <lineage>
        <taxon>Bacteria</taxon>
        <taxon>Candidatus Moduliflexota</taxon>
        <taxon>Candidatus Moduliflexia</taxon>
        <taxon>Candidatus Moduliflexales</taxon>
        <taxon>Candidatus Moduliflexaceae</taxon>
    </lineage>
</organism>
<dbReference type="STRING" id="1499966.U14_00186"/>
<gene>
    <name evidence="1" type="ORF">U14_00186</name>
</gene>
<name>A0A0S6VTW4_9BACT</name>
<sequence length="76" mass="8737">MQTISLTIDDELFRMLESLTAALHVTKAAVMSHAVQLLWQQQMVGLLEEQHRQGYLRHPVDADEFQTDDSRLAWGD</sequence>
<reference evidence="1" key="1">
    <citation type="journal article" date="2015" name="PeerJ">
        <title>First genomic representation of candidate bacterial phylum KSB3 points to enhanced environmental sensing as a trigger of wastewater bulking.</title>
        <authorList>
            <person name="Sekiguchi Y."/>
            <person name="Ohashi A."/>
            <person name="Parks D.H."/>
            <person name="Yamauchi T."/>
            <person name="Tyson G.W."/>
            <person name="Hugenholtz P."/>
        </authorList>
    </citation>
    <scope>NUCLEOTIDE SEQUENCE [LARGE SCALE GENOMIC DNA]</scope>
</reference>
<evidence type="ECO:0000313" key="1">
    <source>
        <dbReference type="EMBL" id="GAK48969.1"/>
    </source>
</evidence>
<accession>A0A0S6VTW4</accession>
<dbReference type="AlphaFoldDB" id="A0A0S6VTW4"/>